<proteinExistence type="predicted"/>
<evidence type="ECO:0000313" key="1">
    <source>
        <dbReference type="EMBL" id="KKK96030.1"/>
    </source>
</evidence>
<sequence length="197" mass="23196">LTLSKQGINVGMRNMAAFNFGVFYRKAFPKKWKEKLREANKSFFETPLDDREIETIIRSLDVRKYEYTCSSEPIKSVCNYFACVKNPHGINVGRNQKDENGVTYQEVEFNDLRKYDCDPPRYVLKVNKLDIVLSSEEFQSFSKLRRRLFELLDLMVRPRTQTRWDKEVLTLIKTMKKIETPPEVSISGEVIELLHET</sequence>
<name>A0A0F9ACN7_9ZZZZ</name>
<dbReference type="EMBL" id="LAZR01046656">
    <property type="protein sequence ID" value="KKK96030.1"/>
    <property type="molecule type" value="Genomic_DNA"/>
</dbReference>
<gene>
    <name evidence="1" type="ORF">LCGC14_2666880</name>
</gene>
<reference evidence="1" key="1">
    <citation type="journal article" date="2015" name="Nature">
        <title>Complex archaea that bridge the gap between prokaryotes and eukaryotes.</title>
        <authorList>
            <person name="Spang A."/>
            <person name="Saw J.H."/>
            <person name="Jorgensen S.L."/>
            <person name="Zaremba-Niedzwiedzka K."/>
            <person name="Martijn J."/>
            <person name="Lind A.E."/>
            <person name="van Eijk R."/>
            <person name="Schleper C."/>
            <person name="Guy L."/>
            <person name="Ettema T.J."/>
        </authorList>
    </citation>
    <scope>NUCLEOTIDE SEQUENCE</scope>
</reference>
<dbReference type="AlphaFoldDB" id="A0A0F9ACN7"/>
<feature type="non-terminal residue" evidence="1">
    <location>
        <position position="1"/>
    </location>
</feature>
<organism evidence="1">
    <name type="scientific">marine sediment metagenome</name>
    <dbReference type="NCBI Taxonomy" id="412755"/>
    <lineage>
        <taxon>unclassified sequences</taxon>
        <taxon>metagenomes</taxon>
        <taxon>ecological metagenomes</taxon>
    </lineage>
</organism>
<comment type="caution">
    <text evidence="1">The sequence shown here is derived from an EMBL/GenBank/DDBJ whole genome shotgun (WGS) entry which is preliminary data.</text>
</comment>
<protein>
    <submittedName>
        <fullName evidence="1">Uncharacterized protein</fullName>
    </submittedName>
</protein>
<accession>A0A0F9ACN7</accession>